<evidence type="ECO:0000313" key="2">
    <source>
        <dbReference type="Proteomes" id="UP000789901"/>
    </source>
</evidence>
<sequence>MWSIGSVESGSRISPWGNTWLVPFRILDRNVEEALGDISWTSWGLATFESSVPFFFFFSGEKRIRASGDKLYSELGF</sequence>
<gene>
    <name evidence="1" type="ORF">GMARGA_LOCUS5895</name>
</gene>
<proteinExistence type="predicted"/>
<name>A0ABN7UEX4_GIGMA</name>
<reference evidence="1 2" key="1">
    <citation type="submission" date="2021-06" db="EMBL/GenBank/DDBJ databases">
        <authorList>
            <person name="Kallberg Y."/>
            <person name="Tangrot J."/>
            <person name="Rosling A."/>
        </authorList>
    </citation>
    <scope>NUCLEOTIDE SEQUENCE [LARGE SCALE GENOMIC DNA]</scope>
    <source>
        <strain evidence="1 2">120-4 pot B 10/14</strain>
    </source>
</reference>
<keyword evidence="2" id="KW-1185">Reference proteome</keyword>
<dbReference type="EMBL" id="CAJVQB010002572">
    <property type="protein sequence ID" value="CAG8579860.1"/>
    <property type="molecule type" value="Genomic_DNA"/>
</dbReference>
<protein>
    <submittedName>
        <fullName evidence="1">34541_t:CDS:1</fullName>
    </submittedName>
</protein>
<organism evidence="1 2">
    <name type="scientific">Gigaspora margarita</name>
    <dbReference type="NCBI Taxonomy" id="4874"/>
    <lineage>
        <taxon>Eukaryota</taxon>
        <taxon>Fungi</taxon>
        <taxon>Fungi incertae sedis</taxon>
        <taxon>Mucoromycota</taxon>
        <taxon>Glomeromycotina</taxon>
        <taxon>Glomeromycetes</taxon>
        <taxon>Diversisporales</taxon>
        <taxon>Gigasporaceae</taxon>
        <taxon>Gigaspora</taxon>
    </lineage>
</organism>
<comment type="caution">
    <text evidence="1">The sequence shown here is derived from an EMBL/GenBank/DDBJ whole genome shotgun (WGS) entry which is preliminary data.</text>
</comment>
<evidence type="ECO:0000313" key="1">
    <source>
        <dbReference type="EMBL" id="CAG8579860.1"/>
    </source>
</evidence>
<dbReference type="Proteomes" id="UP000789901">
    <property type="component" value="Unassembled WGS sequence"/>
</dbReference>
<accession>A0ABN7UEX4</accession>